<dbReference type="EMBL" id="MU276031">
    <property type="protein sequence ID" value="KAI0043139.1"/>
    <property type="molecule type" value="Genomic_DNA"/>
</dbReference>
<evidence type="ECO:0000313" key="1">
    <source>
        <dbReference type="EMBL" id="KAI0043139.1"/>
    </source>
</evidence>
<reference evidence="1" key="2">
    <citation type="journal article" date="2022" name="New Phytol.">
        <title>Evolutionary transition to the ectomycorrhizal habit in the genomes of a hyperdiverse lineage of mushroom-forming fungi.</title>
        <authorList>
            <person name="Looney B."/>
            <person name="Miyauchi S."/>
            <person name="Morin E."/>
            <person name="Drula E."/>
            <person name="Courty P.E."/>
            <person name="Kohler A."/>
            <person name="Kuo A."/>
            <person name="LaButti K."/>
            <person name="Pangilinan J."/>
            <person name="Lipzen A."/>
            <person name="Riley R."/>
            <person name="Andreopoulos W."/>
            <person name="He G."/>
            <person name="Johnson J."/>
            <person name="Nolan M."/>
            <person name="Tritt A."/>
            <person name="Barry K.W."/>
            <person name="Grigoriev I.V."/>
            <person name="Nagy L.G."/>
            <person name="Hibbett D."/>
            <person name="Henrissat B."/>
            <person name="Matheny P.B."/>
            <person name="Labbe J."/>
            <person name="Martin F.M."/>
        </authorList>
    </citation>
    <scope>NUCLEOTIDE SEQUENCE</scope>
    <source>
        <strain evidence="1">FP105234-sp</strain>
    </source>
</reference>
<protein>
    <submittedName>
        <fullName evidence="1">Uncharacterized protein</fullName>
    </submittedName>
</protein>
<sequence length="240" mass="26595">MVYHHIDDGIKIRGLQMLQDGWEMPVVLAALNVSRSSMERWMAQHLLTGSVAADRVLSGRPRRLSSAVIEELRVLISEAPSLYLDELAEWVAVFHDIPISITSLHENLHAAGISVKILRKTAAQRDEAARAAYRATMAQHYTAAQLSESYARGQRYSILPALSLDGYIAIQLIPGAVNGHDFFDFVVNDVLPQMNPYPQPRSVLIMDNASIHKSDALREVIEASGMCFLVIIMGCRLSTS</sequence>
<gene>
    <name evidence="1" type="ORF">FA95DRAFT_1499052</name>
</gene>
<dbReference type="Proteomes" id="UP000814033">
    <property type="component" value="Unassembled WGS sequence"/>
</dbReference>
<evidence type="ECO:0000313" key="2">
    <source>
        <dbReference type="Proteomes" id="UP000814033"/>
    </source>
</evidence>
<keyword evidence="2" id="KW-1185">Reference proteome</keyword>
<accession>A0ACB8RGV2</accession>
<proteinExistence type="predicted"/>
<organism evidence="1 2">
    <name type="scientific">Auriscalpium vulgare</name>
    <dbReference type="NCBI Taxonomy" id="40419"/>
    <lineage>
        <taxon>Eukaryota</taxon>
        <taxon>Fungi</taxon>
        <taxon>Dikarya</taxon>
        <taxon>Basidiomycota</taxon>
        <taxon>Agaricomycotina</taxon>
        <taxon>Agaricomycetes</taxon>
        <taxon>Russulales</taxon>
        <taxon>Auriscalpiaceae</taxon>
        <taxon>Auriscalpium</taxon>
    </lineage>
</organism>
<name>A0ACB8RGV2_9AGAM</name>
<reference evidence="1" key="1">
    <citation type="submission" date="2021-02" db="EMBL/GenBank/DDBJ databases">
        <authorList>
            <consortium name="DOE Joint Genome Institute"/>
            <person name="Ahrendt S."/>
            <person name="Looney B.P."/>
            <person name="Miyauchi S."/>
            <person name="Morin E."/>
            <person name="Drula E."/>
            <person name="Courty P.E."/>
            <person name="Chicoki N."/>
            <person name="Fauchery L."/>
            <person name="Kohler A."/>
            <person name="Kuo A."/>
            <person name="Labutti K."/>
            <person name="Pangilinan J."/>
            <person name="Lipzen A."/>
            <person name="Riley R."/>
            <person name="Andreopoulos W."/>
            <person name="He G."/>
            <person name="Johnson J."/>
            <person name="Barry K.W."/>
            <person name="Grigoriev I.V."/>
            <person name="Nagy L."/>
            <person name="Hibbett D."/>
            <person name="Henrissat B."/>
            <person name="Matheny P.B."/>
            <person name="Labbe J."/>
            <person name="Martin F."/>
        </authorList>
    </citation>
    <scope>NUCLEOTIDE SEQUENCE</scope>
    <source>
        <strain evidence="1">FP105234-sp</strain>
    </source>
</reference>
<comment type="caution">
    <text evidence="1">The sequence shown here is derived from an EMBL/GenBank/DDBJ whole genome shotgun (WGS) entry which is preliminary data.</text>
</comment>